<evidence type="ECO:0000313" key="1">
    <source>
        <dbReference type="EMBL" id="GGB56954.1"/>
    </source>
</evidence>
<dbReference type="RefSeq" id="WP_372529927.1">
    <property type="nucleotide sequence ID" value="NZ_CAXQGG010000020.1"/>
</dbReference>
<dbReference type="Proteomes" id="UP000628854">
    <property type="component" value="Unassembled WGS sequence"/>
</dbReference>
<keyword evidence="2" id="KW-1185">Reference proteome</keyword>
<evidence type="ECO:0008006" key="3">
    <source>
        <dbReference type="Google" id="ProtNLM"/>
    </source>
</evidence>
<protein>
    <recommendedName>
        <fullName evidence="3">Anti-sigma factor</fullName>
    </recommendedName>
</protein>
<reference evidence="2" key="1">
    <citation type="journal article" date="2019" name="Int. J. Syst. Evol. Microbiol.">
        <title>The Global Catalogue of Microorganisms (GCM) 10K type strain sequencing project: providing services to taxonomists for standard genome sequencing and annotation.</title>
        <authorList>
            <consortium name="The Broad Institute Genomics Platform"/>
            <consortium name="The Broad Institute Genome Sequencing Center for Infectious Disease"/>
            <person name="Wu L."/>
            <person name="Ma J."/>
        </authorList>
    </citation>
    <scope>NUCLEOTIDE SEQUENCE [LARGE SCALE GENOMIC DNA]</scope>
    <source>
        <strain evidence="2">CGMCC 1.15928</strain>
    </source>
</reference>
<accession>A0ABQ1J445</accession>
<organism evidence="1 2">
    <name type="scientific">Henriciella pelagia</name>
    <dbReference type="NCBI Taxonomy" id="1977912"/>
    <lineage>
        <taxon>Bacteria</taxon>
        <taxon>Pseudomonadati</taxon>
        <taxon>Pseudomonadota</taxon>
        <taxon>Alphaproteobacteria</taxon>
        <taxon>Hyphomonadales</taxon>
        <taxon>Hyphomonadaceae</taxon>
        <taxon>Henriciella</taxon>
    </lineage>
</organism>
<comment type="caution">
    <text evidence="1">The sequence shown here is derived from an EMBL/GenBank/DDBJ whole genome shotgun (WGS) entry which is preliminary data.</text>
</comment>
<name>A0ABQ1J445_9PROT</name>
<sequence length="153" mass="16147">MTMTDERLLDLIETYGAEPMGWPEAERDAALAHLSANRVQFEPALRDARLIDGILAIDEMPDVPSGLAERILAVAPQAGASRRGIGARLRSIIMPNGARWPAGAALASLAMGLVGGYATAATSSDLYPSTEETVVYAALGYDGLSNFLEEVDG</sequence>
<evidence type="ECO:0000313" key="2">
    <source>
        <dbReference type="Proteomes" id="UP000628854"/>
    </source>
</evidence>
<proteinExistence type="predicted"/>
<gene>
    <name evidence="1" type="ORF">GCM10011503_01640</name>
</gene>
<dbReference type="EMBL" id="BMKF01000001">
    <property type="protein sequence ID" value="GGB56954.1"/>
    <property type="molecule type" value="Genomic_DNA"/>
</dbReference>